<dbReference type="Proteomes" id="UP000195557">
    <property type="component" value="Unassembled WGS sequence"/>
</dbReference>
<evidence type="ECO:0000256" key="1">
    <source>
        <dbReference type="ARBA" id="ARBA00004141"/>
    </source>
</evidence>
<evidence type="ECO:0000256" key="6">
    <source>
        <dbReference type="ARBA" id="ARBA00022989"/>
    </source>
</evidence>
<dbReference type="PANTHER" id="PTHR12304">
    <property type="entry name" value="INOSINE-URIDINE PREFERRING NUCLEOSIDE HYDROLASE"/>
    <property type="match status" value="1"/>
</dbReference>
<dbReference type="GO" id="GO:0008477">
    <property type="term" value="F:purine nucleosidase activity"/>
    <property type="evidence" value="ECO:0007669"/>
    <property type="project" value="TreeGrafter"/>
</dbReference>
<dbReference type="InterPro" id="IPR035952">
    <property type="entry name" value="Rhomboid-like_sf"/>
</dbReference>
<dbReference type="InterPro" id="IPR023186">
    <property type="entry name" value="IUNH"/>
</dbReference>
<dbReference type="EMBL" id="KZ155776">
    <property type="protein sequence ID" value="OUS47996.1"/>
    <property type="molecule type" value="Genomic_DNA"/>
</dbReference>
<proteinExistence type="inferred from homology"/>
<dbReference type="InterPro" id="IPR001910">
    <property type="entry name" value="Inosine/uridine_hydrolase_dom"/>
</dbReference>
<keyword evidence="7" id="KW-0472">Membrane</keyword>
<gene>
    <name evidence="11" type="ORF">BE221DRAFT_204116</name>
</gene>
<evidence type="ECO:0000256" key="8">
    <source>
        <dbReference type="ARBA" id="ARBA00023295"/>
    </source>
</evidence>
<evidence type="ECO:0000256" key="4">
    <source>
        <dbReference type="ARBA" id="ARBA00022692"/>
    </source>
</evidence>
<dbReference type="GO" id="GO:0005829">
    <property type="term" value="C:cytosol"/>
    <property type="evidence" value="ECO:0007669"/>
    <property type="project" value="TreeGrafter"/>
</dbReference>
<keyword evidence="4" id="KW-0812">Transmembrane</keyword>
<dbReference type="eggNOG" id="KOG2938">
    <property type="taxonomic scope" value="Eukaryota"/>
</dbReference>
<protein>
    <submittedName>
        <fullName evidence="11">Inosine-uridine preferring nucleoside hydrolase-domain-containing protein</fullName>
    </submittedName>
</protein>
<dbReference type="SUPFAM" id="SSF144091">
    <property type="entry name" value="Rhomboid-like"/>
    <property type="match status" value="1"/>
</dbReference>
<dbReference type="GO" id="GO:0006152">
    <property type="term" value="P:purine nucleoside catabolic process"/>
    <property type="evidence" value="ECO:0007669"/>
    <property type="project" value="TreeGrafter"/>
</dbReference>
<keyword evidence="6" id="KW-1133">Transmembrane helix</keyword>
<reference evidence="11" key="1">
    <citation type="submission" date="2017-04" db="EMBL/GenBank/DDBJ databases">
        <title>Population genomics of picophytoplankton unveils novel chromosome hypervariability.</title>
        <authorList>
            <consortium name="DOE Joint Genome Institute"/>
            <person name="Blanc-Mathieu R."/>
            <person name="Krasovec M."/>
            <person name="Hebrard M."/>
            <person name="Yau S."/>
            <person name="Desgranges E."/>
            <person name="Martin J."/>
            <person name="Schackwitz W."/>
            <person name="Kuo A."/>
            <person name="Salin G."/>
            <person name="Donnadieu C."/>
            <person name="Desdevises Y."/>
            <person name="Sanchez-Ferandin S."/>
            <person name="Moreau H."/>
            <person name="Rivals E."/>
            <person name="Grigoriev I.V."/>
            <person name="Grimsley N."/>
            <person name="Eyre-Walker A."/>
            <person name="Piganeau G."/>
        </authorList>
    </citation>
    <scope>NUCLEOTIDE SEQUENCE [LARGE SCALE GENOMIC DNA]</scope>
    <source>
        <strain evidence="11">RCC 1115</strain>
    </source>
</reference>
<comment type="similarity">
    <text evidence="2">Belongs to the peptidase S54 family.</text>
</comment>
<accession>A0A1Y5IEK3</accession>
<dbReference type="SUPFAM" id="SSF53590">
    <property type="entry name" value="Nucleoside hydrolase"/>
    <property type="match status" value="1"/>
</dbReference>
<evidence type="ECO:0000256" key="5">
    <source>
        <dbReference type="ARBA" id="ARBA00022801"/>
    </source>
</evidence>
<comment type="similarity">
    <text evidence="3">Belongs to the IUNH family.</text>
</comment>
<dbReference type="Gene3D" id="3.90.245.10">
    <property type="entry name" value="Ribonucleoside hydrolase-like"/>
    <property type="match status" value="1"/>
</dbReference>
<feature type="domain" description="Peptidase S54 rhomboid" evidence="10">
    <location>
        <begin position="93"/>
        <end position="230"/>
    </location>
</feature>
<name>A0A1Y5IEK3_OSTTA</name>
<dbReference type="GO" id="GO:0016020">
    <property type="term" value="C:membrane"/>
    <property type="evidence" value="ECO:0007669"/>
    <property type="project" value="UniProtKB-SubCell"/>
</dbReference>
<evidence type="ECO:0000256" key="3">
    <source>
        <dbReference type="ARBA" id="ARBA00009176"/>
    </source>
</evidence>
<dbReference type="AlphaFoldDB" id="A0A1Y5IEK3"/>
<comment type="subcellular location">
    <subcellularLocation>
        <location evidence="1">Membrane</location>
        <topology evidence="1">Multi-pass membrane protein</topology>
    </subcellularLocation>
</comment>
<keyword evidence="5 11" id="KW-0378">Hydrolase</keyword>
<dbReference type="InterPro" id="IPR036452">
    <property type="entry name" value="Ribo_hydro-like"/>
</dbReference>
<dbReference type="PANTHER" id="PTHR12304:SF4">
    <property type="entry name" value="URIDINE NUCLEOSIDASE"/>
    <property type="match status" value="1"/>
</dbReference>
<feature type="domain" description="Inosine/uridine-preferring nucleoside hydrolase" evidence="9">
    <location>
        <begin position="259"/>
        <end position="609"/>
    </location>
</feature>
<evidence type="ECO:0000259" key="9">
    <source>
        <dbReference type="Pfam" id="PF01156"/>
    </source>
</evidence>
<dbReference type="CDD" id="cd02650">
    <property type="entry name" value="nuc_hydro_CaPnhB"/>
    <property type="match status" value="1"/>
</dbReference>
<dbReference type="InterPro" id="IPR022764">
    <property type="entry name" value="Peptidase_S54_rhomboid_dom"/>
</dbReference>
<evidence type="ECO:0000259" key="10">
    <source>
        <dbReference type="Pfam" id="PF01694"/>
    </source>
</evidence>
<dbReference type="GO" id="GO:0004252">
    <property type="term" value="F:serine-type endopeptidase activity"/>
    <property type="evidence" value="ECO:0007669"/>
    <property type="project" value="InterPro"/>
</dbReference>
<evidence type="ECO:0000313" key="11">
    <source>
        <dbReference type="EMBL" id="OUS47996.1"/>
    </source>
</evidence>
<organism evidence="11">
    <name type="scientific">Ostreococcus tauri</name>
    <name type="common">Marine green alga</name>
    <dbReference type="NCBI Taxonomy" id="70448"/>
    <lineage>
        <taxon>Eukaryota</taxon>
        <taxon>Viridiplantae</taxon>
        <taxon>Chlorophyta</taxon>
        <taxon>Mamiellophyceae</taxon>
        <taxon>Mamiellales</taxon>
        <taxon>Bathycoccaceae</taxon>
        <taxon>Ostreococcus</taxon>
    </lineage>
</organism>
<dbReference type="Pfam" id="PF01156">
    <property type="entry name" value="IU_nuc_hydro"/>
    <property type="match status" value="1"/>
</dbReference>
<dbReference type="Gene3D" id="1.20.1540.10">
    <property type="entry name" value="Rhomboid-like"/>
    <property type="match status" value="1"/>
</dbReference>
<keyword evidence="8" id="KW-0326">Glycosidase</keyword>
<evidence type="ECO:0000256" key="2">
    <source>
        <dbReference type="ARBA" id="ARBA00009045"/>
    </source>
</evidence>
<sequence>MRPRSRVLGRTFRANVSRVGTAANAVALGASFVNATGSRRARRRRRGEFLNDPDRACTDGIIVATCGAFALQLLTRQTLTGFGVKINEKIAAGELWRLVTPMFLHGGLPHLMVNMYSLNSIGPLVEATFGREQFCATYLAAGLAGNYASYRFCPTPSLGASGAVFGLAGALAVYLQRHKHLLGERADMQLKQIGSALAVNMAFGLTSARIDNWGHGGGLLGGAASAYFTGPNLVLESDDPSGRSMRRKIVNKPVVQSFLIVDTDPGIDDAFALAIAAQTMREEIEIVGVTTMFGNVRRDEATRNAKLMTQLTSIPGDERGFKVPVVDGSRVPIGMLAHGDREGRGAHDADDSQVFVADFVHADDGFGGARARVETEAFEKEKAYAYEAGKEAADFIAETCARYPGEVTVLALASLTNVALAFRRYPECLHTMGELVVLGGAFSVNGNVNPAAEANILGDPDAADEVFRTFERTYVVGLDVTTRVQLHSSDLARLARPFHSDGNGDLNDGKKCSDRVRLFLHDAAQFYKEYHLNAAGLDGIYMHDPTALLLAVPSIRNRVFTLHEGAVRVVTEGISRGQTILDVRRKWHVPNEWTSAPKCRVALDVDVDAALVELRSRLGCAPEDER</sequence>
<dbReference type="Pfam" id="PF01694">
    <property type="entry name" value="Rhomboid"/>
    <property type="match status" value="1"/>
</dbReference>
<evidence type="ECO:0000256" key="7">
    <source>
        <dbReference type="ARBA" id="ARBA00023136"/>
    </source>
</evidence>